<evidence type="ECO:0000313" key="2">
    <source>
        <dbReference type="EMBL" id="PVH64414.1"/>
    </source>
</evidence>
<dbReference type="EMBL" id="CM008047">
    <property type="protein sequence ID" value="PVH64414.1"/>
    <property type="molecule type" value="Genomic_DNA"/>
</dbReference>
<name>A0A2T8KQH3_9POAL</name>
<dbReference type="Proteomes" id="UP000243499">
    <property type="component" value="Chromosome 2"/>
</dbReference>
<evidence type="ECO:0000256" key="1">
    <source>
        <dbReference type="SAM" id="MobiDB-lite"/>
    </source>
</evidence>
<dbReference type="Gramene" id="PVH64414">
    <property type="protein sequence ID" value="PVH64414"/>
    <property type="gene ID" value="PAHAL_2G262500"/>
</dbReference>
<proteinExistence type="predicted"/>
<accession>A0A2T8KQH3</accession>
<reference evidence="2" key="1">
    <citation type="submission" date="2018-04" db="EMBL/GenBank/DDBJ databases">
        <title>WGS assembly of Panicum hallii.</title>
        <authorList>
            <person name="Lovell J."/>
            <person name="Jenkins J."/>
            <person name="Lowry D."/>
            <person name="Mamidi S."/>
            <person name="Sreedasyam A."/>
            <person name="Weng X."/>
            <person name="Barry K."/>
            <person name="Bonette J."/>
            <person name="Campitelli B."/>
            <person name="Daum C."/>
            <person name="Gordon S."/>
            <person name="Gould B."/>
            <person name="Lipzen A."/>
            <person name="Macqueen A."/>
            <person name="Palacio-Mejia J."/>
            <person name="Plott C."/>
            <person name="Shakirov E."/>
            <person name="Shu S."/>
            <person name="Yoshinaga Y."/>
            <person name="Zane M."/>
            <person name="Rokhsar D."/>
            <person name="Grimwood J."/>
            <person name="Schmutz J."/>
            <person name="Juenger T."/>
        </authorList>
    </citation>
    <scope>NUCLEOTIDE SEQUENCE [LARGE SCALE GENOMIC DNA]</scope>
    <source>
        <strain evidence="2">FIL2</strain>
    </source>
</reference>
<feature type="region of interest" description="Disordered" evidence="1">
    <location>
        <begin position="33"/>
        <end position="57"/>
    </location>
</feature>
<sequence length="57" mass="6379">MHIRRFDNLPVLIAQDKIPNTSYQQDKLNNTASATQATSATKRINQPKTWQAGAEPV</sequence>
<dbReference type="AlphaFoldDB" id="A0A2T8KQH3"/>
<gene>
    <name evidence="2" type="ORF">PAHAL_2G262500</name>
</gene>
<protein>
    <submittedName>
        <fullName evidence="2">Uncharacterized protein</fullName>
    </submittedName>
</protein>
<organism evidence="2">
    <name type="scientific">Panicum hallii</name>
    <dbReference type="NCBI Taxonomy" id="206008"/>
    <lineage>
        <taxon>Eukaryota</taxon>
        <taxon>Viridiplantae</taxon>
        <taxon>Streptophyta</taxon>
        <taxon>Embryophyta</taxon>
        <taxon>Tracheophyta</taxon>
        <taxon>Spermatophyta</taxon>
        <taxon>Magnoliopsida</taxon>
        <taxon>Liliopsida</taxon>
        <taxon>Poales</taxon>
        <taxon>Poaceae</taxon>
        <taxon>PACMAD clade</taxon>
        <taxon>Panicoideae</taxon>
        <taxon>Panicodae</taxon>
        <taxon>Paniceae</taxon>
        <taxon>Panicinae</taxon>
        <taxon>Panicum</taxon>
        <taxon>Panicum sect. Panicum</taxon>
    </lineage>
</organism>